<sequence length="285" mass="33791">MNVVASYRLLRLIACLVTWLACAPLVQAQTDTDSAEEVIAPPVADSAIEIGTNTYDTKTGTTRLPEPPTYRIVPDSTVRRYKNQKDFEYANDPEYWDLERERELKRKREKEEREWEQRQKEQEGKRGFWDNVYSIFSGDAIRIVTYIVLGLFFLFIIYRIMVVNKLFLFYSSPKSKVSDGGEEVDIEDDNLDEKIRRAAEAGDHRQAVRYMYLKTLQLLNERQWIKYHVDATNYEYVLQMSKHKLGNDFSFLTRIYDYVWYGEFTLSREQFDTVYNNFSHFYNAV</sequence>
<evidence type="ECO:0000313" key="5">
    <source>
        <dbReference type="Proteomes" id="UP000192277"/>
    </source>
</evidence>
<proteinExistence type="predicted"/>
<evidence type="ECO:0000259" key="3">
    <source>
        <dbReference type="Pfam" id="PF13559"/>
    </source>
</evidence>
<keyword evidence="2" id="KW-0732">Signal</keyword>
<reference evidence="4 5" key="1">
    <citation type="submission" date="2016-04" db="EMBL/GenBank/DDBJ databases">
        <authorList>
            <person name="Chen L."/>
            <person name="Zhuang W."/>
            <person name="Wang G."/>
        </authorList>
    </citation>
    <scope>NUCLEOTIDE SEQUENCE [LARGE SCALE GENOMIC DNA]</scope>
    <source>
        <strain evidence="5">GR20</strain>
    </source>
</reference>
<keyword evidence="5" id="KW-1185">Reference proteome</keyword>
<feature type="chain" id="PRO_5045579581" description="Protein-glutamine gamma-glutamyltransferase-like C-terminal domain-containing protein" evidence="2">
    <location>
        <begin position="29"/>
        <end position="285"/>
    </location>
</feature>
<keyword evidence="1" id="KW-1133">Transmembrane helix</keyword>
<evidence type="ECO:0000256" key="1">
    <source>
        <dbReference type="SAM" id="Phobius"/>
    </source>
</evidence>
<dbReference type="InterPro" id="IPR025403">
    <property type="entry name" value="TgpA-like_C"/>
</dbReference>
<accession>A0ABX3P1T3</accession>
<keyword evidence="1" id="KW-0812">Transmembrane</keyword>
<keyword evidence="1" id="KW-0472">Membrane</keyword>
<comment type="caution">
    <text evidence="4">The sequence shown here is derived from an EMBL/GenBank/DDBJ whole genome shotgun (WGS) entry which is preliminary data.</text>
</comment>
<feature type="signal peptide" evidence="2">
    <location>
        <begin position="1"/>
        <end position="28"/>
    </location>
</feature>
<evidence type="ECO:0000256" key="2">
    <source>
        <dbReference type="SAM" id="SignalP"/>
    </source>
</evidence>
<dbReference type="RefSeq" id="WP_014218273.1">
    <property type="nucleotide sequence ID" value="NZ_LWBO01000003.1"/>
</dbReference>
<dbReference type="EMBL" id="LWBO01000003">
    <property type="protein sequence ID" value="OQP53187.1"/>
    <property type="molecule type" value="Genomic_DNA"/>
</dbReference>
<dbReference type="Pfam" id="PF13559">
    <property type="entry name" value="DUF4129"/>
    <property type="match status" value="1"/>
</dbReference>
<name>A0ABX3P1T3_9BACT</name>
<feature type="transmembrane region" description="Helical" evidence="1">
    <location>
        <begin position="143"/>
        <end position="162"/>
    </location>
</feature>
<gene>
    <name evidence="4" type="ORF">A4D02_22595</name>
</gene>
<dbReference type="Proteomes" id="UP000192277">
    <property type="component" value="Unassembled WGS sequence"/>
</dbReference>
<evidence type="ECO:0000313" key="4">
    <source>
        <dbReference type="EMBL" id="OQP53187.1"/>
    </source>
</evidence>
<protein>
    <recommendedName>
        <fullName evidence="3">Protein-glutamine gamma-glutamyltransferase-like C-terminal domain-containing protein</fullName>
    </recommendedName>
</protein>
<organism evidence="4 5">
    <name type="scientific">Niastella koreensis</name>
    <dbReference type="NCBI Taxonomy" id="354356"/>
    <lineage>
        <taxon>Bacteria</taxon>
        <taxon>Pseudomonadati</taxon>
        <taxon>Bacteroidota</taxon>
        <taxon>Chitinophagia</taxon>
        <taxon>Chitinophagales</taxon>
        <taxon>Chitinophagaceae</taxon>
        <taxon>Niastella</taxon>
    </lineage>
</organism>
<feature type="domain" description="Protein-glutamine gamma-glutamyltransferase-like C-terminal" evidence="3">
    <location>
        <begin position="212"/>
        <end position="273"/>
    </location>
</feature>